<keyword evidence="2" id="KW-1185">Reference proteome</keyword>
<proteinExistence type="predicted"/>
<evidence type="ECO:0000313" key="1">
    <source>
        <dbReference type="EMBL" id="KIK20345.1"/>
    </source>
</evidence>
<name>A0A0C9Y6P3_9AGAM</name>
<dbReference type="AlphaFoldDB" id="A0A0C9Y6P3"/>
<organism evidence="1 2">
    <name type="scientific">Pisolithus microcarpus 441</name>
    <dbReference type="NCBI Taxonomy" id="765257"/>
    <lineage>
        <taxon>Eukaryota</taxon>
        <taxon>Fungi</taxon>
        <taxon>Dikarya</taxon>
        <taxon>Basidiomycota</taxon>
        <taxon>Agaricomycotina</taxon>
        <taxon>Agaricomycetes</taxon>
        <taxon>Agaricomycetidae</taxon>
        <taxon>Boletales</taxon>
        <taxon>Sclerodermatineae</taxon>
        <taxon>Pisolithaceae</taxon>
        <taxon>Pisolithus</taxon>
    </lineage>
</organism>
<reference evidence="1 2" key="1">
    <citation type="submission" date="2014-04" db="EMBL/GenBank/DDBJ databases">
        <authorList>
            <consortium name="DOE Joint Genome Institute"/>
            <person name="Kuo A."/>
            <person name="Kohler A."/>
            <person name="Costa M.D."/>
            <person name="Nagy L.G."/>
            <person name="Floudas D."/>
            <person name="Copeland A."/>
            <person name="Barry K.W."/>
            <person name="Cichocki N."/>
            <person name="Veneault-Fourrey C."/>
            <person name="LaButti K."/>
            <person name="Lindquist E.A."/>
            <person name="Lipzen A."/>
            <person name="Lundell T."/>
            <person name="Morin E."/>
            <person name="Murat C."/>
            <person name="Sun H."/>
            <person name="Tunlid A."/>
            <person name="Henrissat B."/>
            <person name="Grigoriev I.V."/>
            <person name="Hibbett D.S."/>
            <person name="Martin F."/>
            <person name="Nordberg H.P."/>
            <person name="Cantor M.N."/>
            <person name="Hua S.X."/>
        </authorList>
    </citation>
    <scope>NUCLEOTIDE SEQUENCE [LARGE SCALE GENOMIC DNA]</scope>
    <source>
        <strain evidence="1 2">441</strain>
    </source>
</reference>
<dbReference type="Proteomes" id="UP000054018">
    <property type="component" value="Unassembled WGS sequence"/>
</dbReference>
<protein>
    <submittedName>
        <fullName evidence="1">Uncharacterized protein</fullName>
    </submittedName>
</protein>
<sequence>MVESPPFWCADTSSSVSYRWSWLAAWCRLLIKVPRADKDSKLKIYIIWMNNYNQLSLGNGLAPRDTV</sequence>
<evidence type="ECO:0000313" key="2">
    <source>
        <dbReference type="Proteomes" id="UP000054018"/>
    </source>
</evidence>
<reference evidence="2" key="2">
    <citation type="submission" date="2015-01" db="EMBL/GenBank/DDBJ databases">
        <title>Evolutionary Origins and Diversification of the Mycorrhizal Mutualists.</title>
        <authorList>
            <consortium name="DOE Joint Genome Institute"/>
            <consortium name="Mycorrhizal Genomics Consortium"/>
            <person name="Kohler A."/>
            <person name="Kuo A."/>
            <person name="Nagy L.G."/>
            <person name="Floudas D."/>
            <person name="Copeland A."/>
            <person name="Barry K.W."/>
            <person name="Cichocki N."/>
            <person name="Veneault-Fourrey C."/>
            <person name="LaButti K."/>
            <person name="Lindquist E.A."/>
            <person name="Lipzen A."/>
            <person name="Lundell T."/>
            <person name="Morin E."/>
            <person name="Murat C."/>
            <person name="Riley R."/>
            <person name="Ohm R."/>
            <person name="Sun H."/>
            <person name="Tunlid A."/>
            <person name="Henrissat B."/>
            <person name="Grigoriev I.V."/>
            <person name="Hibbett D.S."/>
            <person name="Martin F."/>
        </authorList>
    </citation>
    <scope>NUCLEOTIDE SEQUENCE [LARGE SCALE GENOMIC DNA]</scope>
    <source>
        <strain evidence="2">441</strain>
    </source>
</reference>
<dbReference type="HOGENOM" id="CLU_2813393_0_0_1"/>
<gene>
    <name evidence="1" type="ORF">PISMIDRAFT_595026</name>
</gene>
<accession>A0A0C9Y6P3</accession>
<dbReference type="EMBL" id="KN833766">
    <property type="protein sequence ID" value="KIK20345.1"/>
    <property type="molecule type" value="Genomic_DNA"/>
</dbReference>